<dbReference type="InterPro" id="IPR006600">
    <property type="entry name" value="HTH_CenpB_DNA-bd_dom"/>
</dbReference>
<dbReference type="Pfam" id="PF03221">
    <property type="entry name" value="HTH_Tnp_Tc5"/>
    <property type="match status" value="1"/>
</dbReference>
<dbReference type="AlphaFoldDB" id="A0A922MS26"/>
<comment type="caution">
    <text evidence="3">The sequence shown here is derived from an EMBL/GenBank/DDBJ whole genome shotgun (WGS) entry which is preliminary data.</text>
</comment>
<dbReference type="PROSITE" id="PS51253">
    <property type="entry name" value="HTH_CENPB"/>
    <property type="match status" value="1"/>
</dbReference>
<evidence type="ECO:0000313" key="3">
    <source>
        <dbReference type="EMBL" id="KAH9642176.1"/>
    </source>
</evidence>
<organism evidence="3 4">
    <name type="scientific">Spodoptera exigua</name>
    <name type="common">Beet armyworm</name>
    <name type="synonym">Noctua fulgens</name>
    <dbReference type="NCBI Taxonomy" id="7107"/>
    <lineage>
        <taxon>Eukaryota</taxon>
        <taxon>Metazoa</taxon>
        <taxon>Ecdysozoa</taxon>
        <taxon>Arthropoda</taxon>
        <taxon>Hexapoda</taxon>
        <taxon>Insecta</taxon>
        <taxon>Pterygota</taxon>
        <taxon>Neoptera</taxon>
        <taxon>Endopterygota</taxon>
        <taxon>Lepidoptera</taxon>
        <taxon>Glossata</taxon>
        <taxon>Ditrysia</taxon>
        <taxon>Noctuoidea</taxon>
        <taxon>Noctuidae</taxon>
        <taxon>Amphipyrinae</taxon>
        <taxon>Spodoptera</taxon>
    </lineage>
</organism>
<name>A0A922MS26_SPOEX</name>
<accession>A0A922MS26</accession>
<proteinExistence type="predicted"/>
<dbReference type="GO" id="GO:0003677">
    <property type="term" value="F:DNA binding"/>
    <property type="evidence" value="ECO:0007669"/>
    <property type="project" value="UniProtKB-KW"/>
</dbReference>
<sequence length="113" mass="13000">MGPESYLSTEQENDLVLWILEMAKAGFSVTVHQLQDSVCKLVAKLNIKTPFKNNRLGRHWYESFKKRHPEISLRTSQNLTESRAAVTNEALSNWFLEISANQLLNACRNRLLP</sequence>
<evidence type="ECO:0000313" key="4">
    <source>
        <dbReference type="Proteomes" id="UP000814243"/>
    </source>
</evidence>
<protein>
    <recommendedName>
        <fullName evidence="2">HTH CENPB-type domain-containing protein</fullName>
    </recommendedName>
</protein>
<reference evidence="3" key="1">
    <citation type="journal article" date="2021" name="G3 (Bethesda)">
        <title>Genome and transcriptome analysis of the beet armyworm Spodoptera exigua reveals targets for pest control. .</title>
        <authorList>
            <person name="Simon S."/>
            <person name="Breeschoten T."/>
            <person name="Jansen H.J."/>
            <person name="Dirks R.P."/>
            <person name="Schranz M.E."/>
            <person name="Ros V.I.D."/>
        </authorList>
    </citation>
    <scope>NUCLEOTIDE SEQUENCE</scope>
    <source>
        <strain evidence="3">TB_SE_WUR_2020</strain>
    </source>
</reference>
<evidence type="ECO:0000259" key="2">
    <source>
        <dbReference type="PROSITE" id="PS51253"/>
    </source>
</evidence>
<keyword evidence="1" id="KW-0238">DNA-binding</keyword>
<dbReference type="Gene3D" id="1.10.10.60">
    <property type="entry name" value="Homeodomain-like"/>
    <property type="match status" value="1"/>
</dbReference>
<gene>
    <name evidence="3" type="ORF">HF086_007675</name>
</gene>
<dbReference type="EMBL" id="JACEFF010000197">
    <property type="protein sequence ID" value="KAH9642176.1"/>
    <property type="molecule type" value="Genomic_DNA"/>
</dbReference>
<feature type="domain" description="HTH CENPB-type" evidence="2">
    <location>
        <begin position="1"/>
        <end position="74"/>
    </location>
</feature>
<evidence type="ECO:0000256" key="1">
    <source>
        <dbReference type="ARBA" id="ARBA00023125"/>
    </source>
</evidence>
<dbReference type="Proteomes" id="UP000814243">
    <property type="component" value="Unassembled WGS sequence"/>
</dbReference>
<dbReference type="SMART" id="SM00674">
    <property type="entry name" value="CENPB"/>
    <property type="match status" value="1"/>
</dbReference>